<feature type="chain" id="PRO_5039443257" evidence="1">
    <location>
        <begin position="23"/>
        <end position="199"/>
    </location>
</feature>
<name>A0A7L5AMF7_9MICO</name>
<gene>
    <name evidence="3" type="ORF">BHD05_12240</name>
</gene>
<dbReference type="InterPro" id="IPR012347">
    <property type="entry name" value="Ferritin-like"/>
</dbReference>
<dbReference type="AlphaFoldDB" id="A0A7L5AMF7"/>
<feature type="domain" description="DUF305" evidence="2">
    <location>
        <begin position="49"/>
        <end position="196"/>
    </location>
</feature>
<sequence>MFNKRILLAVVGVLAASLTLSACSTGTSDTGSDSPGSSSDAAATFNDQDVSFAQSMVVHHSQAIDMAQVILDKDGIEPRVTELAQDIKDAQGPEIEQLNGFLEQWEAPSEMEGMDGMDGMDGMAGTMSEQDMADLETATGIEASRLFLEQMTVHHEGAVEMAQVQVDEGEDPDATALAQKIIDDQNAELELMDEILATL</sequence>
<dbReference type="PROSITE" id="PS51257">
    <property type="entry name" value="PROKAR_LIPOPROTEIN"/>
    <property type="match status" value="1"/>
</dbReference>
<protein>
    <submittedName>
        <fullName evidence="3">DUF305 domain-containing protein</fullName>
    </submittedName>
</protein>
<organism evidence="3 4">
    <name type="scientific">Marisediminicola antarctica</name>
    <dbReference type="NCBI Taxonomy" id="674079"/>
    <lineage>
        <taxon>Bacteria</taxon>
        <taxon>Bacillati</taxon>
        <taxon>Actinomycetota</taxon>
        <taxon>Actinomycetes</taxon>
        <taxon>Micrococcales</taxon>
        <taxon>Microbacteriaceae</taxon>
        <taxon>Marisediminicola</taxon>
    </lineage>
</organism>
<accession>A0A7L5AMF7</accession>
<evidence type="ECO:0000313" key="3">
    <source>
        <dbReference type="EMBL" id="QHO70301.1"/>
    </source>
</evidence>
<dbReference type="EMBL" id="CP017146">
    <property type="protein sequence ID" value="QHO70301.1"/>
    <property type="molecule type" value="Genomic_DNA"/>
</dbReference>
<evidence type="ECO:0000259" key="2">
    <source>
        <dbReference type="Pfam" id="PF03713"/>
    </source>
</evidence>
<dbReference type="RefSeq" id="WP_161886690.1">
    <property type="nucleotide sequence ID" value="NZ_CP017146.1"/>
</dbReference>
<feature type="signal peptide" evidence="1">
    <location>
        <begin position="1"/>
        <end position="22"/>
    </location>
</feature>
<dbReference type="Gene3D" id="1.20.1260.10">
    <property type="match status" value="1"/>
</dbReference>
<dbReference type="InterPro" id="IPR005183">
    <property type="entry name" value="DUF305_CopM-like"/>
</dbReference>
<dbReference type="KEGG" id="mant:BHD05_12240"/>
<reference evidence="3 4" key="1">
    <citation type="submission" date="2016-09" db="EMBL/GenBank/DDBJ databases">
        <title>Complete genome sequence of microbes from the polar regions.</title>
        <authorList>
            <person name="Liao L."/>
            <person name="Chen B."/>
        </authorList>
    </citation>
    <scope>NUCLEOTIDE SEQUENCE [LARGE SCALE GENOMIC DNA]</scope>
    <source>
        <strain evidence="3 4">ZS314</strain>
    </source>
</reference>
<evidence type="ECO:0000313" key="4">
    <source>
        <dbReference type="Proteomes" id="UP000464507"/>
    </source>
</evidence>
<proteinExistence type="predicted"/>
<keyword evidence="4" id="KW-1185">Reference proteome</keyword>
<dbReference type="PANTHER" id="PTHR36933">
    <property type="entry name" value="SLL0788 PROTEIN"/>
    <property type="match status" value="1"/>
</dbReference>
<keyword evidence="1" id="KW-0732">Signal</keyword>
<dbReference type="Proteomes" id="UP000464507">
    <property type="component" value="Chromosome"/>
</dbReference>
<evidence type="ECO:0000256" key="1">
    <source>
        <dbReference type="SAM" id="SignalP"/>
    </source>
</evidence>
<dbReference type="OrthoDB" id="26872at2"/>
<dbReference type="PANTHER" id="PTHR36933:SF1">
    <property type="entry name" value="SLL0788 PROTEIN"/>
    <property type="match status" value="1"/>
</dbReference>
<dbReference type="Pfam" id="PF03713">
    <property type="entry name" value="DUF305"/>
    <property type="match status" value="1"/>
</dbReference>